<gene>
    <name evidence="1" type="ORF">DPMN_125320</name>
</gene>
<sequence>MKSPVRSHAEVLVARFVMRGNNHGSLGFRLFGRTYTDLDVLLADNSIEFDVSDSASNASCVYVVSDSKVEVMSSGSWGTGNKRFRFDDAFVTFTESTDQAGRSHYTHVLFIHLRFCVFL</sequence>
<dbReference type="AlphaFoldDB" id="A0A9D4GY13"/>
<proteinExistence type="predicted"/>
<evidence type="ECO:0000313" key="2">
    <source>
        <dbReference type="Proteomes" id="UP000828390"/>
    </source>
</evidence>
<dbReference type="Proteomes" id="UP000828390">
    <property type="component" value="Unassembled WGS sequence"/>
</dbReference>
<reference evidence="1" key="2">
    <citation type="submission" date="2020-11" db="EMBL/GenBank/DDBJ databases">
        <authorList>
            <person name="McCartney M.A."/>
            <person name="Auch B."/>
            <person name="Kono T."/>
            <person name="Mallez S."/>
            <person name="Becker A."/>
            <person name="Gohl D.M."/>
            <person name="Silverstein K.A.T."/>
            <person name="Koren S."/>
            <person name="Bechman K.B."/>
            <person name="Herman A."/>
            <person name="Abrahante J.E."/>
            <person name="Garbe J."/>
        </authorList>
    </citation>
    <scope>NUCLEOTIDE SEQUENCE</scope>
    <source>
        <strain evidence="1">Duluth1</strain>
        <tissue evidence="1">Whole animal</tissue>
    </source>
</reference>
<protein>
    <submittedName>
        <fullName evidence="1">Uncharacterized protein</fullName>
    </submittedName>
</protein>
<dbReference type="EMBL" id="JAIWYP010000005">
    <property type="protein sequence ID" value="KAH3823514.1"/>
    <property type="molecule type" value="Genomic_DNA"/>
</dbReference>
<accession>A0A9D4GY13</accession>
<name>A0A9D4GY13_DREPO</name>
<comment type="caution">
    <text evidence="1">The sequence shown here is derived from an EMBL/GenBank/DDBJ whole genome shotgun (WGS) entry which is preliminary data.</text>
</comment>
<evidence type="ECO:0000313" key="1">
    <source>
        <dbReference type="EMBL" id="KAH3823514.1"/>
    </source>
</evidence>
<organism evidence="1 2">
    <name type="scientific">Dreissena polymorpha</name>
    <name type="common">Zebra mussel</name>
    <name type="synonym">Mytilus polymorpha</name>
    <dbReference type="NCBI Taxonomy" id="45954"/>
    <lineage>
        <taxon>Eukaryota</taxon>
        <taxon>Metazoa</taxon>
        <taxon>Spiralia</taxon>
        <taxon>Lophotrochozoa</taxon>
        <taxon>Mollusca</taxon>
        <taxon>Bivalvia</taxon>
        <taxon>Autobranchia</taxon>
        <taxon>Heteroconchia</taxon>
        <taxon>Euheterodonta</taxon>
        <taxon>Imparidentia</taxon>
        <taxon>Neoheterodontei</taxon>
        <taxon>Myida</taxon>
        <taxon>Dreissenoidea</taxon>
        <taxon>Dreissenidae</taxon>
        <taxon>Dreissena</taxon>
    </lineage>
</organism>
<keyword evidence="2" id="KW-1185">Reference proteome</keyword>
<reference evidence="1" key="1">
    <citation type="journal article" date="2019" name="bioRxiv">
        <title>The Genome of the Zebra Mussel, Dreissena polymorpha: A Resource for Invasive Species Research.</title>
        <authorList>
            <person name="McCartney M.A."/>
            <person name="Auch B."/>
            <person name="Kono T."/>
            <person name="Mallez S."/>
            <person name="Zhang Y."/>
            <person name="Obille A."/>
            <person name="Becker A."/>
            <person name="Abrahante J.E."/>
            <person name="Garbe J."/>
            <person name="Badalamenti J.P."/>
            <person name="Herman A."/>
            <person name="Mangelson H."/>
            <person name="Liachko I."/>
            <person name="Sullivan S."/>
            <person name="Sone E.D."/>
            <person name="Koren S."/>
            <person name="Silverstein K.A.T."/>
            <person name="Beckman K.B."/>
            <person name="Gohl D.M."/>
        </authorList>
    </citation>
    <scope>NUCLEOTIDE SEQUENCE</scope>
    <source>
        <strain evidence="1">Duluth1</strain>
        <tissue evidence="1">Whole animal</tissue>
    </source>
</reference>